<dbReference type="InterPro" id="IPR001126">
    <property type="entry name" value="UmuC"/>
</dbReference>
<keyword evidence="3" id="KW-0227">DNA damage</keyword>
<dbReference type="PANTHER" id="PTHR35369:SF2">
    <property type="entry name" value="BLR3025 PROTEIN"/>
    <property type="match status" value="1"/>
</dbReference>
<dbReference type="PANTHER" id="PTHR35369">
    <property type="entry name" value="BLR3025 PROTEIN-RELATED"/>
    <property type="match status" value="1"/>
</dbReference>
<reference evidence="9 10" key="1">
    <citation type="submission" date="2019-01" db="EMBL/GenBank/DDBJ databases">
        <authorList>
            <person name="Chen W.-M."/>
        </authorList>
    </citation>
    <scope>NUCLEOTIDE SEQUENCE [LARGE SCALE GENOMIC DNA]</scope>
    <source>
        <strain evidence="9 10">FSY-9</strain>
    </source>
</reference>
<comment type="subunit">
    <text evidence="1">Monomer.</text>
</comment>
<evidence type="ECO:0000256" key="1">
    <source>
        <dbReference type="ARBA" id="ARBA00011245"/>
    </source>
</evidence>
<dbReference type="InterPro" id="IPR017961">
    <property type="entry name" value="DNA_pol_Y-fam_little_finger"/>
</dbReference>
<feature type="compositionally biased region" description="Basic and acidic residues" evidence="6">
    <location>
        <begin position="373"/>
        <end position="382"/>
    </location>
</feature>
<dbReference type="Pfam" id="PF00817">
    <property type="entry name" value="IMS"/>
    <property type="match status" value="1"/>
</dbReference>
<dbReference type="Pfam" id="PF11799">
    <property type="entry name" value="IMS_C"/>
    <property type="match status" value="1"/>
</dbReference>
<proteinExistence type="predicted"/>
<evidence type="ECO:0000256" key="6">
    <source>
        <dbReference type="SAM" id="MobiDB-lite"/>
    </source>
</evidence>
<dbReference type="EMBL" id="SACO01000002">
    <property type="protein sequence ID" value="RVU06910.1"/>
    <property type="molecule type" value="Genomic_DNA"/>
</dbReference>
<evidence type="ECO:0000256" key="3">
    <source>
        <dbReference type="ARBA" id="ARBA00022763"/>
    </source>
</evidence>
<evidence type="ECO:0000256" key="5">
    <source>
        <dbReference type="ARBA" id="ARBA00049244"/>
    </source>
</evidence>
<evidence type="ECO:0000256" key="2">
    <source>
        <dbReference type="ARBA" id="ARBA00012417"/>
    </source>
</evidence>
<dbReference type="RefSeq" id="WP_127706030.1">
    <property type="nucleotide sequence ID" value="NZ_SACO01000002.1"/>
</dbReference>
<dbReference type="Proteomes" id="UP000282837">
    <property type="component" value="Unassembled WGS sequence"/>
</dbReference>
<dbReference type="InterPro" id="IPR050356">
    <property type="entry name" value="SulA_CellDiv_inhibitor"/>
</dbReference>
<evidence type="ECO:0000259" key="8">
    <source>
        <dbReference type="Pfam" id="PF11799"/>
    </source>
</evidence>
<name>A0A3S2UU09_9SPHN</name>
<evidence type="ECO:0000313" key="10">
    <source>
        <dbReference type="Proteomes" id="UP000282837"/>
    </source>
</evidence>
<sequence length="506" mass="55997">MTARRHLALWFPFLPSERVKPLGETNPFALVERQANALRLSALCPLAARNGLAVGMPLANARARFPQLITAPHDRQADHQELARLATRMMRFTPLVTLDPPDGLLLDITGCAHLWGGEEAMVDAVASDAAVLDAGYSLRGALADHAAAARALVRYGRGQRDVRALPLAALELDSDATRGLERAGLKNIGDLATRPMAAIAARFGQGAVVALRRLLGEEAAPTAPLRNMAPLRFERSFAEPVALQATIAACFRDLLLQAAQVLEQRALGGRAFRLILHRSDGLRQHLDITTSQPTRDPAPVLRLFDERIAALADPLDPGFGYDRITLLVPATQPLSARQSDLTGEGEEDHALADLVDRLSTRLGAERIYRLAPRDSHIPERSQRRLPALHHSTPKPWPAPDREEVPLRPLLLFDPPQPVTAMASVPDGPPLRFRWQGQLHEVVLAEGPERIAPEWWRLPQGHLTDHGGLTRDYYRVENAEGNRFWLFRHGLYQERHNPAWYLHGIFA</sequence>
<feature type="domain" description="DNA polymerase Y-family little finger" evidence="8">
    <location>
        <begin position="234"/>
        <end position="326"/>
    </location>
</feature>
<dbReference type="SUPFAM" id="SSF56672">
    <property type="entry name" value="DNA/RNA polymerases"/>
    <property type="match status" value="1"/>
</dbReference>
<dbReference type="OrthoDB" id="9788640at2"/>
<gene>
    <name evidence="9" type="ORF">EOE18_02815</name>
</gene>
<dbReference type="AlphaFoldDB" id="A0A3S2UU09"/>
<feature type="region of interest" description="Disordered" evidence="6">
    <location>
        <begin position="373"/>
        <end position="400"/>
    </location>
</feature>
<dbReference type="EC" id="2.7.7.7" evidence="2"/>
<accession>A0A3S2UU09</accession>
<dbReference type="CDD" id="cd03468">
    <property type="entry name" value="PolY_like"/>
    <property type="match status" value="1"/>
</dbReference>
<evidence type="ECO:0000259" key="7">
    <source>
        <dbReference type="Pfam" id="PF00817"/>
    </source>
</evidence>
<protein>
    <recommendedName>
        <fullName evidence="2">DNA-directed DNA polymerase</fullName>
        <ecNumber evidence="2">2.7.7.7</ecNumber>
    </recommendedName>
</protein>
<organism evidence="9 10">
    <name type="scientific">Novosphingobium umbonatum</name>
    <dbReference type="NCBI Taxonomy" id="1908524"/>
    <lineage>
        <taxon>Bacteria</taxon>
        <taxon>Pseudomonadati</taxon>
        <taxon>Pseudomonadota</taxon>
        <taxon>Alphaproteobacteria</taxon>
        <taxon>Sphingomonadales</taxon>
        <taxon>Sphingomonadaceae</taxon>
        <taxon>Novosphingobium</taxon>
    </lineage>
</organism>
<keyword evidence="10" id="KW-1185">Reference proteome</keyword>
<evidence type="ECO:0000313" key="9">
    <source>
        <dbReference type="EMBL" id="RVU06910.1"/>
    </source>
</evidence>
<comment type="catalytic activity">
    <reaction evidence="5">
        <text>DNA(n) + a 2'-deoxyribonucleoside 5'-triphosphate = DNA(n+1) + diphosphate</text>
        <dbReference type="Rhea" id="RHEA:22508"/>
        <dbReference type="Rhea" id="RHEA-COMP:17339"/>
        <dbReference type="Rhea" id="RHEA-COMP:17340"/>
        <dbReference type="ChEBI" id="CHEBI:33019"/>
        <dbReference type="ChEBI" id="CHEBI:61560"/>
        <dbReference type="ChEBI" id="CHEBI:173112"/>
        <dbReference type="EC" id="2.7.7.7"/>
    </reaction>
</comment>
<comment type="caution">
    <text evidence="9">The sequence shown here is derived from an EMBL/GenBank/DDBJ whole genome shotgun (WGS) entry which is preliminary data.</text>
</comment>
<feature type="domain" description="UmuC" evidence="7">
    <location>
        <begin position="22"/>
        <end position="128"/>
    </location>
</feature>
<comment type="function">
    <text evidence="4">Poorly processive, error-prone DNA polymerase involved in untargeted mutagenesis. Copies undamaged DNA at stalled replication forks, which arise in vivo from mismatched or misaligned primer ends. These misaligned primers can be extended by PolIV. Exhibits no 3'-5' exonuclease (proofreading) activity. May be involved in translesional synthesis, in conjunction with the beta clamp from PolIII.</text>
</comment>
<dbReference type="GO" id="GO:0006281">
    <property type="term" value="P:DNA repair"/>
    <property type="evidence" value="ECO:0007669"/>
    <property type="project" value="InterPro"/>
</dbReference>
<dbReference type="InterPro" id="IPR043502">
    <property type="entry name" value="DNA/RNA_pol_sf"/>
</dbReference>
<evidence type="ECO:0000256" key="4">
    <source>
        <dbReference type="ARBA" id="ARBA00025589"/>
    </source>
</evidence>